<feature type="transmembrane region" description="Helical" evidence="1">
    <location>
        <begin position="170"/>
        <end position="189"/>
    </location>
</feature>
<organism evidence="3 4">
    <name type="scientific">Palleronia caenipelagi</name>
    <dbReference type="NCBI Taxonomy" id="2489174"/>
    <lineage>
        <taxon>Bacteria</taxon>
        <taxon>Pseudomonadati</taxon>
        <taxon>Pseudomonadota</taxon>
        <taxon>Alphaproteobacteria</taxon>
        <taxon>Rhodobacterales</taxon>
        <taxon>Roseobacteraceae</taxon>
        <taxon>Palleronia</taxon>
    </lineage>
</organism>
<feature type="transmembrane region" description="Helical" evidence="1">
    <location>
        <begin position="67"/>
        <end position="89"/>
    </location>
</feature>
<feature type="domain" description="DUF5671" evidence="2">
    <location>
        <begin position="67"/>
        <end position="182"/>
    </location>
</feature>
<comment type="caution">
    <text evidence="3">The sequence shown here is derived from an EMBL/GenBank/DDBJ whole genome shotgun (WGS) entry which is preliminary data.</text>
</comment>
<sequence>MSGTRAELVQFVRDALIAGHSRVEIRTALLDAGWQDEDADGALSAFADTPFLPPIPRPRPFVSGRDALIYGLAFLALCIVISNLVSVLFEGIEALLREETRSSFRRESWSIAAIMVFTPLFLRIEWRSDRNNPVRKIFSYAALFFAALALLLTLVSVIALALSGGLVLEIALKAAVIALIAAGVGYHYLADLRADAGAVEGKKI</sequence>
<dbReference type="Proteomes" id="UP000318590">
    <property type="component" value="Unassembled WGS sequence"/>
</dbReference>
<dbReference type="EMBL" id="VFSV01000010">
    <property type="protein sequence ID" value="TRD21690.1"/>
    <property type="molecule type" value="Genomic_DNA"/>
</dbReference>
<evidence type="ECO:0000313" key="3">
    <source>
        <dbReference type="EMBL" id="TRD21690.1"/>
    </source>
</evidence>
<evidence type="ECO:0000313" key="4">
    <source>
        <dbReference type="Proteomes" id="UP000318590"/>
    </source>
</evidence>
<dbReference type="Pfam" id="PF18920">
    <property type="entry name" value="DUF5671"/>
    <property type="match status" value="1"/>
</dbReference>
<evidence type="ECO:0000259" key="2">
    <source>
        <dbReference type="Pfam" id="PF18920"/>
    </source>
</evidence>
<accession>A0A547Q5M5</accession>
<proteinExistence type="predicted"/>
<protein>
    <recommendedName>
        <fullName evidence="2">DUF5671 domain-containing protein</fullName>
    </recommendedName>
</protein>
<dbReference type="AlphaFoldDB" id="A0A547Q5M5"/>
<gene>
    <name evidence="3" type="ORF">FEV53_08085</name>
</gene>
<feature type="transmembrane region" description="Helical" evidence="1">
    <location>
        <begin position="138"/>
        <end position="164"/>
    </location>
</feature>
<reference evidence="3 4" key="1">
    <citation type="submission" date="2019-06" db="EMBL/GenBank/DDBJ databases">
        <title>Paenimaribius caenipelagi gen. nov., sp. nov., isolated from a tidal flat.</title>
        <authorList>
            <person name="Yoon J.-H."/>
        </authorList>
    </citation>
    <scope>NUCLEOTIDE SEQUENCE [LARGE SCALE GENOMIC DNA]</scope>
    <source>
        <strain evidence="3 4">JBTF-M29</strain>
    </source>
</reference>
<keyword evidence="1" id="KW-1133">Transmembrane helix</keyword>
<keyword evidence="4" id="KW-1185">Reference proteome</keyword>
<dbReference type="OrthoDB" id="529444at2"/>
<dbReference type="InterPro" id="IPR043728">
    <property type="entry name" value="DUF5671"/>
</dbReference>
<feature type="transmembrane region" description="Helical" evidence="1">
    <location>
        <begin position="109"/>
        <end position="126"/>
    </location>
</feature>
<name>A0A547Q5M5_9RHOB</name>
<dbReference type="RefSeq" id="WP_142834299.1">
    <property type="nucleotide sequence ID" value="NZ_VFSV01000010.1"/>
</dbReference>
<keyword evidence="1" id="KW-0472">Membrane</keyword>
<keyword evidence="1" id="KW-0812">Transmembrane</keyword>
<evidence type="ECO:0000256" key="1">
    <source>
        <dbReference type="SAM" id="Phobius"/>
    </source>
</evidence>